<keyword evidence="1" id="KW-0472">Membrane</keyword>
<feature type="transmembrane region" description="Helical" evidence="1">
    <location>
        <begin position="6"/>
        <end position="28"/>
    </location>
</feature>
<organism evidence="2 3">
    <name type="scientific">Sediminicoccus rosea</name>
    <dbReference type="NCBI Taxonomy" id="1225128"/>
    <lineage>
        <taxon>Bacteria</taxon>
        <taxon>Pseudomonadati</taxon>
        <taxon>Pseudomonadota</taxon>
        <taxon>Alphaproteobacteria</taxon>
        <taxon>Acetobacterales</taxon>
        <taxon>Roseomonadaceae</taxon>
        <taxon>Sediminicoccus</taxon>
    </lineage>
</organism>
<dbReference type="RefSeq" id="WP_318650503.1">
    <property type="nucleotide sequence ID" value="NZ_CP137852.1"/>
</dbReference>
<evidence type="ECO:0000313" key="2">
    <source>
        <dbReference type="EMBL" id="WPB86531.1"/>
    </source>
</evidence>
<keyword evidence="1" id="KW-1133">Transmembrane helix</keyword>
<dbReference type="Proteomes" id="UP001305521">
    <property type="component" value="Chromosome"/>
</dbReference>
<reference evidence="2 3" key="1">
    <citation type="submission" date="2023-11" db="EMBL/GenBank/DDBJ databases">
        <title>Arctic aerobic anoxygenic photoheterotroph Sediminicoccus rosea KRV36 adapts its photosynthesis to long days of polar summer.</title>
        <authorList>
            <person name="Tomasch J."/>
            <person name="Kopejtka K."/>
            <person name="Bily T."/>
            <person name="Gardiner A.T."/>
            <person name="Gardian Z."/>
            <person name="Shivaramu S."/>
            <person name="Koblizek M."/>
            <person name="Engelhardt F."/>
            <person name="Kaftan D."/>
        </authorList>
    </citation>
    <scope>NUCLEOTIDE SEQUENCE [LARGE SCALE GENOMIC DNA]</scope>
    <source>
        <strain evidence="2 3">R-30</strain>
    </source>
</reference>
<evidence type="ECO:0000313" key="3">
    <source>
        <dbReference type="Proteomes" id="UP001305521"/>
    </source>
</evidence>
<accession>A0ABZ0PM54</accession>
<name>A0ABZ0PM54_9PROT</name>
<gene>
    <name evidence="2" type="ORF">R9Z33_06550</name>
</gene>
<sequence>MAEFFASGRVADLILLMLVLEGAALGLYHHRTGRGIALGAILPFLLAGAAFALSLRAALTGAGWTWVALPLMGAFGAHLWDIAARWRR</sequence>
<dbReference type="EMBL" id="CP137852">
    <property type="protein sequence ID" value="WPB86531.1"/>
    <property type="molecule type" value="Genomic_DNA"/>
</dbReference>
<feature type="transmembrane region" description="Helical" evidence="1">
    <location>
        <begin position="35"/>
        <end position="55"/>
    </location>
</feature>
<keyword evidence="1" id="KW-0812">Transmembrane</keyword>
<protein>
    <submittedName>
        <fullName evidence="2">Uncharacterized protein</fullName>
    </submittedName>
</protein>
<proteinExistence type="predicted"/>
<feature type="transmembrane region" description="Helical" evidence="1">
    <location>
        <begin position="61"/>
        <end position="80"/>
    </location>
</feature>
<keyword evidence="3" id="KW-1185">Reference proteome</keyword>
<evidence type="ECO:0000256" key="1">
    <source>
        <dbReference type="SAM" id="Phobius"/>
    </source>
</evidence>